<reference evidence="1 2" key="1">
    <citation type="submission" date="2019-07" db="EMBL/GenBank/DDBJ databases">
        <authorList>
            <person name="Huq M.A."/>
        </authorList>
    </citation>
    <scope>NUCLEOTIDE SEQUENCE [LARGE SCALE GENOMIC DNA]</scope>
    <source>
        <strain evidence="1 2">MAH-3</strain>
    </source>
</reference>
<proteinExistence type="predicted"/>
<comment type="caution">
    <text evidence="1">The sequence shown here is derived from an EMBL/GenBank/DDBJ whole genome shotgun (WGS) entry which is preliminary data.</text>
</comment>
<dbReference type="InterPro" id="IPR023393">
    <property type="entry name" value="START-like_dom_sf"/>
</dbReference>
<protein>
    <submittedName>
        <fullName evidence="1">SRPBCC domain-containing protein</fullName>
    </submittedName>
</protein>
<dbReference type="Proteomes" id="UP000316008">
    <property type="component" value="Unassembled WGS sequence"/>
</dbReference>
<dbReference type="InterPro" id="IPR019587">
    <property type="entry name" value="Polyketide_cyclase/dehydratase"/>
</dbReference>
<dbReference type="RefSeq" id="WP_144331784.1">
    <property type="nucleotide sequence ID" value="NZ_VLPL01000001.1"/>
</dbReference>
<dbReference type="CDD" id="cd07822">
    <property type="entry name" value="SRPBCC_4"/>
    <property type="match status" value="1"/>
</dbReference>
<dbReference type="Pfam" id="PF10604">
    <property type="entry name" value="Polyketide_cyc2"/>
    <property type="match status" value="1"/>
</dbReference>
<dbReference type="PANTHER" id="PTHR36166:SF1">
    <property type="entry name" value="SRPBCC DOMAIN-CONTAINING PROTEIN"/>
    <property type="match status" value="1"/>
</dbReference>
<gene>
    <name evidence="1" type="ORF">FO442_03665</name>
</gene>
<dbReference type="SUPFAM" id="SSF55961">
    <property type="entry name" value="Bet v1-like"/>
    <property type="match status" value="1"/>
</dbReference>
<keyword evidence="2" id="KW-1185">Reference proteome</keyword>
<dbReference type="OrthoDB" id="191189at2"/>
<name>A0A556N8A4_9FLAO</name>
<dbReference type="AlphaFoldDB" id="A0A556N8A4"/>
<evidence type="ECO:0000313" key="1">
    <source>
        <dbReference type="EMBL" id="TSJ48249.1"/>
    </source>
</evidence>
<sequence length="149" mass="17135">MKKEIKTEIIIQETPERVWEVLTNFKGYSDWNPFIKSLEGKVKVGGKIIVRLESPGAKGMTFTPKVLTFDQNKEFKWIGRLFLPGIFDGEHRFELIDNGNGTTTFIQAERFNGILVRMLSGMLDGSTLNGFKAMNEQLKIESERRREHP</sequence>
<dbReference type="PANTHER" id="PTHR36166">
    <property type="entry name" value="CHROMOSOME 9, WHOLE GENOME SHOTGUN SEQUENCE"/>
    <property type="match status" value="1"/>
</dbReference>
<accession>A0A556N8A4</accession>
<organism evidence="1 2">
    <name type="scientific">Fluviicola chungangensis</name>
    <dbReference type="NCBI Taxonomy" id="2597671"/>
    <lineage>
        <taxon>Bacteria</taxon>
        <taxon>Pseudomonadati</taxon>
        <taxon>Bacteroidota</taxon>
        <taxon>Flavobacteriia</taxon>
        <taxon>Flavobacteriales</taxon>
        <taxon>Crocinitomicaceae</taxon>
        <taxon>Fluviicola</taxon>
    </lineage>
</organism>
<dbReference type="Gene3D" id="3.30.530.20">
    <property type="match status" value="1"/>
</dbReference>
<evidence type="ECO:0000313" key="2">
    <source>
        <dbReference type="Proteomes" id="UP000316008"/>
    </source>
</evidence>
<dbReference type="EMBL" id="VLPL01000001">
    <property type="protein sequence ID" value="TSJ48249.1"/>
    <property type="molecule type" value="Genomic_DNA"/>
</dbReference>